<dbReference type="EMBL" id="LMWS01000051">
    <property type="protein sequence ID" value="KUN33531.1"/>
    <property type="molecule type" value="Genomic_DNA"/>
</dbReference>
<name>A0A101QPK8_9ACTN</name>
<protein>
    <submittedName>
        <fullName evidence="1">Amine oxidase</fullName>
    </submittedName>
</protein>
<dbReference type="NCBIfam" id="NF041588">
    <property type="entry name" value="AQJ64_40280_fam"/>
    <property type="match status" value="1"/>
</dbReference>
<dbReference type="InterPro" id="IPR048167">
    <property type="entry name" value="AQJ64_40280-like"/>
</dbReference>
<evidence type="ECO:0000313" key="1">
    <source>
        <dbReference type="EMBL" id="KUN33531.1"/>
    </source>
</evidence>
<organism evidence="1 2">
    <name type="scientific">Streptomyces longwoodensis</name>
    <dbReference type="NCBI Taxonomy" id="68231"/>
    <lineage>
        <taxon>Bacteria</taxon>
        <taxon>Bacillati</taxon>
        <taxon>Actinomycetota</taxon>
        <taxon>Actinomycetes</taxon>
        <taxon>Kitasatosporales</taxon>
        <taxon>Streptomycetaceae</taxon>
        <taxon>Streptomyces</taxon>
    </lineage>
</organism>
<dbReference type="STRING" id="68231.AQJ30_33415"/>
<dbReference type="Proteomes" id="UP000053271">
    <property type="component" value="Unassembled WGS sequence"/>
</dbReference>
<gene>
    <name evidence="1" type="ORF">AQJ30_33415</name>
</gene>
<dbReference type="AlphaFoldDB" id="A0A101QPK8"/>
<evidence type="ECO:0000313" key="2">
    <source>
        <dbReference type="Proteomes" id="UP000053271"/>
    </source>
</evidence>
<comment type="caution">
    <text evidence="1">The sequence shown here is derived from an EMBL/GenBank/DDBJ whole genome shotgun (WGS) entry which is preliminary data.</text>
</comment>
<accession>A0A101QPK8</accession>
<reference evidence="1 2" key="1">
    <citation type="submission" date="2015-10" db="EMBL/GenBank/DDBJ databases">
        <title>Draft genome sequence of Streptomyces longwoodensis DSM 41677, type strain for the species Streptomyces longwoodensis.</title>
        <authorList>
            <person name="Ruckert C."/>
            <person name="Winkler A."/>
            <person name="Kalinowski J."/>
            <person name="Kampfer P."/>
            <person name="Glaeser S."/>
        </authorList>
    </citation>
    <scope>NUCLEOTIDE SEQUENCE [LARGE SCALE GENOMIC DNA]</scope>
    <source>
        <strain evidence="1 2">DSM 41677</strain>
    </source>
</reference>
<keyword evidence="2" id="KW-1185">Reference proteome</keyword>
<proteinExistence type="predicted"/>
<sequence length="117" mass="12567">MVEWVDARERLPRPGIPVAAATHGFYPPDDPDSEGPGEEFWLVLSMYFTDRHFAEDGSTHDNCFVDSDGVIRFPPGGGSAEAVTHWAALPTLPGSPHTVVTGTDVQAALRQAYEGGS</sequence>